<dbReference type="AlphaFoldDB" id="A0A9Q9B690"/>
<evidence type="ECO:0000313" key="2">
    <source>
        <dbReference type="EMBL" id="USW58228.1"/>
    </source>
</evidence>
<protein>
    <recommendedName>
        <fullName evidence="4">Secreted protein</fullName>
    </recommendedName>
</protein>
<accession>A0A9Q9B690</accession>
<keyword evidence="3" id="KW-1185">Reference proteome</keyword>
<gene>
    <name evidence="2" type="ORF">Slin15195_G115470</name>
</gene>
<sequence>MHLTILLLPILGLCCSLVSAGIKHSSYYSPEPQRANVSTSALFICAEQIKAKLDKKPKTEWPDGFTCGERMWQIGSTEIGKWKNDKIWKECWQDLKKAITEGKDWFECEVSGGVGPGRKSVAYSPPTFQLCSKKELHGPCCHFGCDASDGCYFGCKEGP</sequence>
<dbReference type="Proteomes" id="UP001056384">
    <property type="component" value="Chromosome 10"/>
</dbReference>
<evidence type="ECO:0000313" key="3">
    <source>
        <dbReference type="Proteomes" id="UP001056384"/>
    </source>
</evidence>
<organism evidence="2 3">
    <name type="scientific">Septoria linicola</name>
    <dbReference type="NCBI Taxonomy" id="215465"/>
    <lineage>
        <taxon>Eukaryota</taxon>
        <taxon>Fungi</taxon>
        <taxon>Dikarya</taxon>
        <taxon>Ascomycota</taxon>
        <taxon>Pezizomycotina</taxon>
        <taxon>Dothideomycetes</taxon>
        <taxon>Dothideomycetidae</taxon>
        <taxon>Mycosphaerellales</taxon>
        <taxon>Mycosphaerellaceae</taxon>
        <taxon>Septoria</taxon>
    </lineage>
</organism>
<feature type="signal peptide" evidence="1">
    <location>
        <begin position="1"/>
        <end position="20"/>
    </location>
</feature>
<name>A0A9Q9B690_9PEZI</name>
<evidence type="ECO:0000256" key="1">
    <source>
        <dbReference type="SAM" id="SignalP"/>
    </source>
</evidence>
<feature type="chain" id="PRO_5040235235" description="Secreted protein" evidence="1">
    <location>
        <begin position="21"/>
        <end position="159"/>
    </location>
</feature>
<keyword evidence="1" id="KW-0732">Signal</keyword>
<proteinExistence type="predicted"/>
<evidence type="ECO:0008006" key="4">
    <source>
        <dbReference type="Google" id="ProtNLM"/>
    </source>
</evidence>
<reference evidence="2" key="1">
    <citation type="submission" date="2022-06" db="EMBL/GenBank/DDBJ databases">
        <title>Complete genome sequences of two strains of the flax pathogen Septoria linicola.</title>
        <authorList>
            <person name="Lapalu N."/>
            <person name="Simon A."/>
            <person name="Demenou B."/>
            <person name="Paumier D."/>
            <person name="Guillot M.-P."/>
            <person name="Gout L."/>
            <person name="Valade R."/>
        </authorList>
    </citation>
    <scope>NUCLEOTIDE SEQUENCE</scope>
    <source>
        <strain evidence="2">SE15195</strain>
    </source>
</reference>
<dbReference type="EMBL" id="CP099427">
    <property type="protein sequence ID" value="USW58228.1"/>
    <property type="molecule type" value="Genomic_DNA"/>
</dbReference>